<name>A0AAD4HH99_9AGAM</name>
<proteinExistence type="predicted"/>
<feature type="region of interest" description="Disordered" evidence="1">
    <location>
        <begin position="203"/>
        <end position="265"/>
    </location>
</feature>
<dbReference type="Proteomes" id="UP001195769">
    <property type="component" value="Unassembled WGS sequence"/>
</dbReference>
<accession>A0AAD4HH99</accession>
<organism evidence="2 3">
    <name type="scientific">Suillus fuscotomentosus</name>
    <dbReference type="NCBI Taxonomy" id="1912939"/>
    <lineage>
        <taxon>Eukaryota</taxon>
        <taxon>Fungi</taxon>
        <taxon>Dikarya</taxon>
        <taxon>Basidiomycota</taxon>
        <taxon>Agaricomycotina</taxon>
        <taxon>Agaricomycetes</taxon>
        <taxon>Agaricomycetidae</taxon>
        <taxon>Boletales</taxon>
        <taxon>Suillineae</taxon>
        <taxon>Suillaceae</taxon>
        <taxon>Suillus</taxon>
    </lineage>
</organism>
<gene>
    <name evidence="2" type="ORF">F5891DRAFT_982568</name>
</gene>
<dbReference type="AlphaFoldDB" id="A0AAD4HH99"/>
<keyword evidence="3" id="KW-1185">Reference proteome</keyword>
<comment type="caution">
    <text evidence="2">The sequence shown here is derived from an EMBL/GenBank/DDBJ whole genome shotgun (WGS) entry which is preliminary data.</text>
</comment>
<dbReference type="GeneID" id="64671517"/>
<feature type="compositionally biased region" description="Basic residues" evidence="1">
    <location>
        <begin position="254"/>
        <end position="265"/>
    </location>
</feature>
<evidence type="ECO:0000313" key="3">
    <source>
        <dbReference type="Proteomes" id="UP001195769"/>
    </source>
</evidence>
<sequence>MASACSFHGIVGIQNAVPYALEARKCFWKMDGFVPLSLDIEDDLADLAVSVFIFGGTTAPPEDGIYFINACVITSTIDEHVSLELYCVDEMQPTDSGRTLPTIIVISKVSRGSSELVESRAFDMDIMQYGIMPQQLARIRCFYPEDHPRLTKTPVPTAEKHIIVQGCISELLHNRCIVRVHNITLGPSSGVVEKHRHADAVPPAKLKSFNWSGGGKGKGKGASHTDSDVDLDLSPRHNDKARKLDALEDIGKGPSKKKVSSSKLVKKGLLGEEIKPVPSSKVA</sequence>
<evidence type="ECO:0000313" key="2">
    <source>
        <dbReference type="EMBL" id="KAG1897600.1"/>
    </source>
</evidence>
<reference evidence="2" key="1">
    <citation type="journal article" date="2020" name="New Phytol.">
        <title>Comparative genomics reveals dynamic genome evolution in host specialist ectomycorrhizal fungi.</title>
        <authorList>
            <person name="Lofgren L.A."/>
            <person name="Nguyen N.H."/>
            <person name="Vilgalys R."/>
            <person name="Ruytinx J."/>
            <person name="Liao H.L."/>
            <person name="Branco S."/>
            <person name="Kuo A."/>
            <person name="LaButti K."/>
            <person name="Lipzen A."/>
            <person name="Andreopoulos W."/>
            <person name="Pangilinan J."/>
            <person name="Riley R."/>
            <person name="Hundley H."/>
            <person name="Na H."/>
            <person name="Barry K."/>
            <person name="Grigoriev I.V."/>
            <person name="Stajich J.E."/>
            <person name="Kennedy P.G."/>
        </authorList>
    </citation>
    <scope>NUCLEOTIDE SEQUENCE</scope>
    <source>
        <strain evidence="2">FC203</strain>
    </source>
</reference>
<dbReference type="RefSeq" id="XP_041223176.1">
    <property type="nucleotide sequence ID" value="XM_041377219.1"/>
</dbReference>
<evidence type="ECO:0000256" key="1">
    <source>
        <dbReference type="SAM" id="MobiDB-lite"/>
    </source>
</evidence>
<dbReference type="EMBL" id="JABBWK010000045">
    <property type="protein sequence ID" value="KAG1897600.1"/>
    <property type="molecule type" value="Genomic_DNA"/>
</dbReference>
<feature type="compositionally biased region" description="Basic and acidic residues" evidence="1">
    <location>
        <begin position="223"/>
        <end position="251"/>
    </location>
</feature>
<protein>
    <submittedName>
        <fullName evidence="2">Uncharacterized protein</fullName>
    </submittedName>
</protein>